<name>A0ABR0NC73_GOSAR</name>
<evidence type="ECO:0000313" key="2">
    <source>
        <dbReference type="Proteomes" id="UP001358586"/>
    </source>
</evidence>
<accession>A0ABR0NC73</accession>
<sequence>MDVPKLEAFKGARSASEVDNFLWAMEQYFHAMSIDDDATKVNTITMHFTDITLLWWRRRSINVRRGGTEIGT</sequence>
<reference evidence="1 2" key="1">
    <citation type="submission" date="2023-03" db="EMBL/GenBank/DDBJ databases">
        <title>WGS of Gossypium arboreum.</title>
        <authorList>
            <person name="Yu D."/>
        </authorList>
    </citation>
    <scope>NUCLEOTIDE SEQUENCE [LARGE SCALE GENOMIC DNA]</scope>
    <source>
        <tissue evidence="1">Leaf</tissue>
    </source>
</reference>
<protein>
    <recommendedName>
        <fullName evidence="3">Retrotransposon gag domain-containing protein</fullName>
    </recommendedName>
</protein>
<keyword evidence="2" id="KW-1185">Reference proteome</keyword>
<organism evidence="1 2">
    <name type="scientific">Gossypium arboreum</name>
    <name type="common">Tree cotton</name>
    <name type="synonym">Gossypium nanking</name>
    <dbReference type="NCBI Taxonomy" id="29729"/>
    <lineage>
        <taxon>Eukaryota</taxon>
        <taxon>Viridiplantae</taxon>
        <taxon>Streptophyta</taxon>
        <taxon>Embryophyta</taxon>
        <taxon>Tracheophyta</taxon>
        <taxon>Spermatophyta</taxon>
        <taxon>Magnoliopsida</taxon>
        <taxon>eudicotyledons</taxon>
        <taxon>Gunneridae</taxon>
        <taxon>Pentapetalae</taxon>
        <taxon>rosids</taxon>
        <taxon>malvids</taxon>
        <taxon>Malvales</taxon>
        <taxon>Malvaceae</taxon>
        <taxon>Malvoideae</taxon>
        <taxon>Gossypium</taxon>
    </lineage>
</organism>
<dbReference type="EMBL" id="JARKNE010000010">
    <property type="protein sequence ID" value="KAK5792475.1"/>
    <property type="molecule type" value="Genomic_DNA"/>
</dbReference>
<dbReference type="Proteomes" id="UP001358586">
    <property type="component" value="Chromosome 10"/>
</dbReference>
<evidence type="ECO:0000313" key="1">
    <source>
        <dbReference type="EMBL" id="KAK5792475.1"/>
    </source>
</evidence>
<gene>
    <name evidence="1" type="ORF">PVK06_033589</name>
</gene>
<proteinExistence type="predicted"/>
<comment type="caution">
    <text evidence="1">The sequence shown here is derived from an EMBL/GenBank/DDBJ whole genome shotgun (WGS) entry which is preliminary data.</text>
</comment>
<evidence type="ECO:0008006" key="3">
    <source>
        <dbReference type="Google" id="ProtNLM"/>
    </source>
</evidence>